<keyword evidence="6" id="KW-1185">Reference proteome</keyword>
<evidence type="ECO:0000313" key="6">
    <source>
        <dbReference type="Proteomes" id="UP000230233"/>
    </source>
</evidence>
<dbReference type="AlphaFoldDB" id="A0A2G5TB71"/>
<dbReference type="SMART" id="SM00430">
    <property type="entry name" value="HOLI"/>
    <property type="match status" value="1"/>
</dbReference>
<dbReference type="EMBL" id="PDUG01000005">
    <property type="protein sequence ID" value="PIC24306.1"/>
    <property type="molecule type" value="Genomic_DNA"/>
</dbReference>
<organism evidence="5 6">
    <name type="scientific">Caenorhabditis nigoni</name>
    <dbReference type="NCBI Taxonomy" id="1611254"/>
    <lineage>
        <taxon>Eukaryota</taxon>
        <taxon>Metazoa</taxon>
        <taxon>Ecdysozoa</taxon>
        <taxon>Nematoda</taxon>
        <taxon>Chromadorea</taxon>
        <taxon>Rhabditida</taxon>
        <taxon>Rhabditina</taxon>
        <taxon>Rhabditomorpha</taxon>
        <taxon>Rhabditoidea</taxon>
        <taxon>Rhabditidae</taxon>
        <taxon>Peloderinae</taxon>
        <taxon>Caenorhabditis</taxon>
    </lineage>
</organism>
<keyword evidence="2" id="KW-0804">Transcription</keyword>
<dbReference type="InterPro" id="IPR035500">
    <property type="entry name" value="NHR-like_dom_sf"/>
</dbReference>
<dbReference type="SUPFAM" id="SSF48508">
    <property type="entry name" value="Nuclear receptor ligand-binding domain"/>
    <property type="match status" value="1"/>
</dbReference>
<accession>A0A2G5TB71</accession>
<proteinExistence type="predicted"/>
<evidence type="ECO:0000256" key="3">
    <source>
        <dbReference type="ARBA" id="ARBA00023170"/>
    </source>
</evidence>
<dbReference type="Pfam" id="PF00104">
    <property type="entry name" value="Hormone_recep"/>
    <property type="match status" value="1"/>
</dbReference>
<evidence type="ECO:0000256" key="2">
    <source>
        <dbReference type="ARBA" id="ARBA00023163"/>
    </source>
</evidence>
<dbReference type="PANTHER" id="PTHR45680">
    <property type="entry name" value="NUCLEAR HORMONE RECEPTOR FAMILY"/>
    <property type="match status" value="1"/>
</dbReference>
<evidence type="ECO:0000256" key="1">
    <source>
        <dbReference type="ARBA" id="ARBA00023015"/>
    </source>
</evidence>
<dbReference type="OrthoDB" id="5849107at2759"/>
<dbReference type="InterPro" id="IPR051152">
    <property type="entry name" value="C.elegans_Orphan_NR"/>
</dbReference>
<sequence length="277" mass="32678">MKHFIDVRYLVQQAKNILKSGSPTPVFGMSSLEKLALGLRESSQNSKTTTITKVGKDETLAFWQSDMIKVTKWFTYFDEFQLLPFQLRIQMIKGIWRVWSRLNRLATSMKARRQQICEDNMMMIDLKEESVVFHLSKTQIDLSWQSNYNVEQLKLFGYRYLDEKTELLIQEIINLEPSDVELSYMLCQLCFYYLGKRFQGVLQEIADRLLEVLSNNLHDYYMNQMGCSKYSGRIAGLMKINNQIQKGIYERRAKAELMKIFDVFFVEYSDPEMFVDA</sequence>
<dbReference type="InterPro" id="IPR000536">
    <property type="entry name" value="Nucl_hrmn_rcpt_lig-bd"/>
</dbReference>
<gene>
    <name evidence="5" type="primary">Cnig_chr_V.g17698</name>
    <name evidence="5" type="ORF">B9Z55_017698</name>
</gene>
<dbReference type="PROSITE" id="PS51843">
    <property type="entry name" value="NR_LBD"/>
    <property type="match status" value="1"/>
</dbReference>
<dbReference type="Proteomes" id="UP000230233">
    <property type="component" value="Chromosome V"/>
</dbReference>
<keyword evidence="3" id="KW-0675">Receptor</keyword>
<keyword evidence="1" id="KW-0805">Transcription regulation</keyword>
<protein>
    <recommendedName>
        <fullName evidence="4">NR LBD domain-containing protein</fullName>
    </recommendedName>
</protein>
<comment type="caution">
    <text evidence="5">The sequence shown here is derived from an EMBL/GenBank/DDBJ whole genome shotgun (WGS) entry which is preliminary data.</text>
</comment>
<dbReference type="Gene3D" id="1.10.565.10">
    <property type="entry name" value="Retinoid X Receptor"/>
    <property type="match status" value="1"/>
</dbReference>
<dbReference type="PANTHER" id="PTHR45680:SF12">
    <property type="entry name" value="NUCLEAR HORMONE RECEPTOR FAMILY-RELATED"/>
    <property type="match status" value="1"/>
</dbReference>
<evidence type="ECO:0000259" key="4">
    <source>
        <dbReference type="PROSITE" id="PS51843"/>
    </source>
</evidence>
<reference evidence="6" key="1">
    <citation type="submission" date="2017-10" db="EMBL/GenBank/DDBJ databases">
        <title>Rapid genome shrinkage in a self-fertile nematode reveals novel sperm competition proteins.</title>
        <authorList>
            <person name="Yin D."/>
            <person name="Schwarz E.M."/>
            <person name="Thomas C.G."/>
            <person name="Felde R.L."/>
            <person name="Korf I.F."/>
            <person name="Cutter A.D."/>
            <person name="Schartner C.M."/>
            <person name="Ralston E.J."/>
            <person name="Meyer B.J."/>
            <person name="Haag E.S."/>
        </authorList>
    </citation>
    <scope>NUCLEOTIDE SEQUENCE [LARGE SCALE GENOMIC DNA]</scope>
    <source>
        <strain evidence="6">JU1422</strain>
    </source>
</reference>
<feature type="domain" description="NR LBD" evidence="4">
    <location>
        <begin position="31"/>
        <end position="277"/>
    </location>
</feature>
<name>A0A2G5TB71_9PELO</name>
<evidence type="ECO:0000313" key="5">
    <source>
        <dbReference type="EMBL" id="PIC24306.1"/>
    </source>
</evidence>